<dbReference type="Pfam" id="PF00823">
    <property type="entry name" value="PPE"/>
    <property type="match status" value="1"/>
</dbReference>
<protein>
    <submittedName>
        <fullName evidence="4">PPE family protein</fullName>
    </submittedName>
</protein>
<dbReference type="PANTHER" id="PTHR46766">
    <property type="entry name" value="GLUTAMINE-RICH PROTEIN 2"/>
    <property type="match status" value="1"/>
</dbReference>
<dbReference type="Gene3D" id="1.20.1260.20">
    <property type="entry name" value="PPE superfamily"/>
    <property type="match status" value="1"/>
</dbReference>
<evidence type="ECO:0000313" key="5">
    <source>
        <dbReference type="Proteomes" id="UP000182227"/>
    </source>
</evidence>
<dbReference type="EMBL" id="CTEF01000009">
    <property type="protein sequence ID" value="CQD25034.1"/>
    <property type="molecule type" value="Genomic_DNA"/>
</dbReference>
<dbReference type="InterPro" id="IPR000030">
    <property type="entry name" value="PPE_dom"/>
</dbReference>
<organism evidence="4 5">
    <name type="scientific">Mycolicibacterium conceptionense</name>
    <dbReference type="NCBI Taxonomy" id="451644"/>
    <lineage>
        <taxon>Bacteria</taxon>
        <taxon>Bacillati</taxon>
        <taxon>Actinomycetota</taxon>
        <taxon>Actinomycetes</taxon>
        <taxon>Mycobacteriales</taxon>
        <taxon>Mycobacteriaceae</taxon>
        <taxon>Mycolicibacterium</taxon>
    </lineage>
</organism>
<dbReference type="AlphaFoldDB" id="A0A0U1DYG5"/>
<evidence type="ECO:0000259" key="3">
    <source>
        <dbReference type="Pfam" id="PF00823"/>
    </source>
</evidence>
<feature type="region of interest" description="Disordered" evidence="2">
    <location>
        <begin position="357"/>
        <end position="376"/>
    </location>
</feature>
<reference evidence="4 5" key="1">
    <citation type="submission" date="2015-03" db="EMBL/GenBank/DDBJ databases">
        <authorList>
            <person name="Murphy D."/>
        </authorList>
    </citation>
    <scope>NUCLEOTIDE SEQUENCE [LARGE SCALE GENOMIC DNA]</scope>
    <source>
        <strain evidence="4 5">D16</strain>
    </source>
</reference>
<evidence type="ECO:0000313" key="4">
    <source>
        <dbReference type="EMBL" id="CQD25034.1"/>
    </source>
</evidence>
<dbReference type="GO" id="GO:0052572">
    <property type="term" value="P:response to host immune response"/>
    <property type="evidence" value="ECO:0007669"/>
    <property type="project" value="TreeGrafter"/>
</dbReference>
<feature type="domain" description="PPE" evidence="3">
    <location>
        <begin position="3"/>
        <end position="159"/>
    </location>
</feature>
<dbReference type="PANTHER" id="PTHR46766:SF1">
    <property type="entry name" value="GLUTAMINE-RICH PROTEIN 2"/>
    <property type="match status" value="1"/>
</dbReference>
<evidence type="ECO:0000256" key="2">
    <source>
        <dbReference type="SAM" id="MobiDB-lite"/>
    </source>
</evidence>
<dbReference type="SUPFAM" id="SSF140459">
    <property type="entry name" value="PE/PPE dimer-like"/>
    <property type="match status" value="1"/>
</dbReference>
<dbReference type="InterPro" id="IPR038332">
    <property type="entry name" value="PPE_sf"/>
</dbReference>
<accession>A0A0U1DYG5</accession>
<comment type="similarity">
    <text evidence="1">Belongs to the mycobacterial PPE family.</text>
</comment>
<name>A0A0U1DYG5_9MYCO</name>
<proteinExistence type="inferred from homology"/>
<gene>
    <name evidence="4" type="ORF">BN970_06832</name>
</gene>
<sequence length="411" mass="41856">MTDYGALPPEINSGRMYAGPGSGPMVAAAAAWHALAAELGSVGAAYQAVVDSLIATSWQGPSSLSMATAAAPYVVWILATAAQSEAAGVAATQAAAVFETARAGVVPPAVIEANRNALQTLIATNFMGVNSGAIAATIAAYDEMWVQDATVLYGYSADAAGLSGGLAATPFIPPPPNTNPAGLATQGLAVTEAGGKAAGNASQKVANASLQTTSMPTNTDAQSMLSMGPQFMSMIPQALQGFSQPATAPLQSMGQFQSMLSPLMGALNNPGLTNAVNASGVTAAPTGALSALSGGGGGQPRYGTVVPGPGRQHQWTVGAGDLGGRHSEQCDNQHHGGTSVDHHTGRCGASIRYRHGRRTCGRDGSRDGQGDGGQPATERWYGYFRIRDDQAHTILCERHKGGSKIFPTNFF</sequence>
<dbReference type="Proteomes" id="UP000182227">
    <property type="component" value="Unassembled WGS sequence"/>
</dbReference>
<evidence type="ECO:0000256" key="1">
    <source>
        <dbReference type="ARBA" id="ARBA00010652"/>
    </source>
</evidence>
<feature type="compositionally biased region" description="Basic and acidic residues" evidence="2">
    <location>
        <begin position="360"/>
        <end position="369"/>
    </location>
</feature>